<organism evidence="3 4">
    <name type="scientific">Saccharothrix coeruleofusca</name>
    <dbReference type="NCBI Taxonomy" id="33919"/>
    <lineage>
        <taxon>Bacteria</taxon>
        <taxon>Bacillati</taxon>
        <taxon>Actinomycetota</taxon>
        <taxon>Actinomycetes</taxon>
        <taxon>Pseudonocardiales</taxon>
        <taxon>Pseudonocardiaceae</taxon>
        <taxon>Saccharothrix</taxon>
    </lineage>
</organism>
<comment type="caution">
    <text evidence="3">The sequence shown here is derived from an EMBL/GenBank/DDBJ whole genome shotgun (WGS) entry which is preliminary data.</text>
</comment>
<dbReference type="EMBL" id="BMRG01000010">
    <property type="protein sequence ID" value="GGP68912.1"/>
    <property type="molecule type" value="Genomic_DNA"/>
</dbReference>
<keyword evidence="4" id="KW-1185">Reference proteome</keyword>
<dbReference type="Proteomes" id="UP000639606">
    <property type="component" value="Unassembled WGS sequence"/>
</dbReference>
<evidence type="ECO:0000256" key="2">
    <source>
        <dbReference type="SAM" id="SignalP"/>
    </source>
</evidence>
<dbReference type="AlphaFoldDB" id="A0A918AS65"/>
<protein>
    <submittedName>
        <fullName evidence="3">Uncharacterized protein</fullName>
    </submittedName>
</protein>
<reference evidence="3" key="1">
    <citation type="journal article" date="2014" name="Int. J. Syst. Evol. Microbiol.">
        <title>Complete genome sequence of Corynebacterium casei LMG S-19264T (=DSM 44701T), isolated from a smear-ripened cheese.</title>
        <authorList>
            <consortium name="US DOE Joint Genome Institute (JGI-PGF)"/>
            <person name="Walter F."/>
            <person name="Albersmeier A."/>
            <person name="Kalinowski J."/>
            <person name="Ruckert C."/>
        </authorList>
    </citation>
    <scope>NUCLEOTIDE SEQUENCE</scope>
    <source>
        <strain evidence="3">JCM 3313</strain>
    </source>
</reference>
<feature type="region of interest" description="Disordered" evidence="1">
    <location>
        <begin position="25"/>
        <end position="49"/>
    </location>
</feature>
<keyword evidence="2" id="KW-0732">Signal</keyword>
<gene>
    <name evidence="3" type="ORF">GCM10010185_47390</name>
</gene>
<evidence type="ECO:0000313" key="3">
    <source>
        <dbReference type="EMBL" id="GGP68912.1"/>
    </source>
</evidence>
<reference evidence="3" key="2">
    <citation type="submission" date="2020-09" db="EMBL/GenBank/DDBJ databases">
        <authorList>
            <person name="Sun Q."/>
            <person name="Ohkuma M."/>
        </authorList>
    </citation>
    <scope>NUCLEOTIDE SEQUENCE</scope>
    <source>
        <strain evidence="3">JCM 3313</strain>
    </source>
</reference>
<proteinExistence type="predicted"/>
<feature type="chain" id="PRO_5038723099" evidence="2">
    <location>
        <begin position="27"/>
        <end position="72"/>
    </location>
</feature>
<feature type="signal peptide" evidence="2">
    <location>
        <begin position="1"/>
        <end position="26"/>
    </location>
</feature>
<name>A0A918AS65_9PSEU</name>
<accession>A0A918AS65</accession>
<sequence length="72" mass="7706">MRGIPRVVSSLPVLVLGIAVTAPTTAEQARPTNGFSRGGPWNTKLPAHVPLDPRSAEIVDNIKLDKENNYGT</sequence>
<feature type="compositionally biased region" description="Polar residues" evidence="1">
    <location>
        <begin position="25"/>
        <end position="35"/>
    </location>
</feature>
<evidence type="ECO:0000256" key="1">
    <source>
        <dbReference type="SAM" id="MobiDB-lite"/>
    </source>
</evidence>
<evidence type="ECO:0000313" key="4">
    <source>
        <dbReference type="Proteomes" id="UP000639606"/>
    </source>
</evidence>